<feature type="compositionally biased region" description="Basic and acidic residues" evidence="2">
    <location>
        <begin position="58"/>
        <end position="70"/>
    </location>
</feature>
<keyword evidence="1" id="KW-0175">Coiled coil</keyword>
<comment type="caution">
    <text evidence="3">The sequence shown here is derived from an EMBL/GenBank/DDBJ whole genome shotgun (WGS) entry which is preliminary data.</text>
</comment>
<dbReference type="AlphaFoldDB" id="A0A210Q6E9"/>
<feature type="region of interest" description="Disordered" evidence="2">
    <location>
        <begin position="20"/>
        <end position="100"/>
    </location>
</feature>
<feature type="coiled-coil region" evidence="1">
    <location>
        <begin position="236"/>
        <end position="263"/>
    </location>
</feature>
<organism evidence="3 4">
    <name type="scientific">Mizuhopecten yessoensis</name>
    <name type="common">Japanese scallop</name>
    <name type="synonym">Patinopecten yessoensis</name>
    <dbReference type="NCBI Taxonomy" id="6573"/>
    <lineage>
        <taxon>Eukaryota</taxon>
        <taxon>Metazoa</taxon>
        <taxon>Spiralia</taxon>
        <taxon>Lophotrochozoa</taxon>
        <taxon>Mollusca</taxon>
        <taxon>Bivalvia</taxon>
        <taxon>Autobranchia</taxon>
        <taxon>Pteriomorphia</taxon>
        <taxon>Pectinida</taxon>
        <taxon>Pectinoidea</taxon>
        <taxon>Pectinidae</taxon>
        <taxon>Mizuhopecten</taxon>
    </lineage>
</organism>
<dbReference type="STRING" id="6573.A0A210Q6E9"/>
<reference evidence="3 4" key="1">
    <citation type="journal article" date="2017" name="Nat. Ecol. Evol.">
        <title>Scallop genome provides insights into evolution of bilaterian karyotype and development.</title>
        <authorList>
            <person name="Wang S."/>
            <person name="Zhang J."/>
            <person name="Jiao W."/>
            <person name="Li J."/>
            <person name="Xun X."/>
            <person name="Sun Y."/>
            <person name="Guo X."/>
            <person name="Huan P."/>
            <person name="Dong B."/>
            <person name="Zhang L."/>
            <person name="Hu X."/>
            <person name="Sun X."/>
            <person name="Wang J."/>
            <person name="Zhao C."/>
            <person name="Wang Y."/>
            <person name="Wang D."/>
            <person name="Huang X."/>
            <person name="Wang R."/>
            <person name="Lv J."/>
            <person name="Li Y."/>
            <person name="Zhang Z."/>
            <person name="Liu B."/>
            <person name="Lu W."/>
            <person name="Hui Y."/>
            <person name="Liang J."/>
            <person name="Zhou Z."/>
            <person name="Hou R."/>
            <person name="Li X."/>
            <person name="Liu Y."/>
            <person name="Li H."/>
            <person name="Ning X."/>
            <person name="Lin Y."/>
            <person name="Zhao L."/>
            <person name="Xing Q."/>
            <person name="Dou J."/>
            <person name="Li Y."/>
            <person name="Mao J."/>
            <person name="Guo H."/>
            <person name="Dou H."/>
            <person name="Li T."/>
            <person name="Mu C."/>
            <person name="Jiang W."/>
            <person name="Fu Q."/>
            <person name="Fu X."/>
            <person name="Miao Y."/>
            <person name="Liu J."/>
            <person name="Yu Q."/>
            <person name="Li R."/>
            <person name="Liao H."/>
            <person name="Li X."/>
            <person name="Kong Y."/>
            <person name="Jiang Z."/>
            <person name="Chourrout D."/>
            <person name="Li R."/>
            <person name="Bao Z."/>
        </authorList>
    </citation>
    <scope>NUCLEOTIDE SEQUENCE [LARGE SCALE GENOMIC DNA]</scope>
    <source>
        <strain evidence="3 4">PY_sf001</strain>
    </source>
</reference>
<gene>
    <name evidence="3" type="ORF">KP79_PYT15847</name>
</gene>
<feature type="compositionally biased region" description="Low complexity" evidence="2">
    <location>
        <begin position="71"/>
        <end position="91"/>
    </location>
</feature>
<keyword evidence="4" id="KW-1185">Reference proteome</keyword>
<evidence type="ECO:0000256" key="1">
    <source>
        <dbReference type="SAM" id="Coils"/>
    </source>
</evidence>
<sequence>MSKSNTKVRKLGAIRQLLKTPVKDEIPKLSSFHAASSSGDGKGGMVGITGSALAVPPQKEKNAAREKETKPSSVSIKSDSGKSDSASSTKSQELSDKKEIQDLKARERDLLKQISSLQKLVDDLQEQIRNKEVEVVSLQDQILRQEESHKAALLEERTSHDATRSERDHLLKELEKLKAEVKAIREENVKKMEELKKELEEKHSLEIAEKDKEIKIRDEKLNRLKMQMADALKGNSWERQQQLEELTKELGRLQEEADGLRMKLKSFKTLKNNTAGGCGNCQESLGKVEKFQLAVKERDATIKDLKALVTKSEKQLTQQDELLKSWADSKGHKIPGYPGK</sequence>
<name>A0A210Q6E9_MIZYE</name>
<proteinExistence type="predicted"/>
<accession>A0A210Q6E9</accession>
<evidence type="ECO:0000313" key="3">
    <source>
        <dbReference type="EMBL" id="OWF44314.1"/>
    </source>
</evidence>
<evidence type="ECO:0000313" key="4">
    <source>
        <dbReference type="Proteomes" id="UP000242188"/>
    </source>
</evidence>
<dbReference type="OrthoDB" id="8799554at2759"/>
<dbReference type="EMBL" id="NEDP02004827">
    <property type="protein sequence ID" value="OWF44314.1"/>
    <property type="molecule type" value="Genomic_DNA"/>
</dbReference>
<protein>
    <submittedName>
        <fullName evidence="3">Uncharacterized protein</fullName>
    </submittedName>
</protein>
<evidence type="ECO:0000256" key="2">
    <source>
        <dbReference type="SAM" id="MobiDB-lite"/>
    </source>
</evidence>
<dbReference type="Proteomes" id="UP000242188">
    <property type="component" value="Unassembled WGS sequence"/>
</dbReference>
<feature type="coiled-coil region" evidence="1">
    <location>
        <begin position="100"/>
        <end position="209"/>
    </location>
</feature>